<reference evidence="2" key="1">
    <citation type="journal article" date="2020" name="G3 (Bethesda)">
        <title>High-Quality Assemblies for Three Invasive Social Wasps from the &lt;i&gt;Vespula&lt;/i&gt; Genus.</title>
        <authorList>
            <person name="Harrop T.W.R."/>
            <person name="Guhlin J."/>
            <person name="McLaughlin G.M."/>
            <person name="Permina E."/>
            <person name="Stockwell P."/>
            <person name="Gilligan J."/>
            <person name="Le Lec M.F."/>
            <person name="Gruber M.A.M."/>
            <person name="Quinn O."/>
            <person name="Lovegrove M."/>
            <person name="Duncan E.J."/>
            <person name="Remnant E.J."/>
            <person name="Van Eeckhoven J."/>
            <person name="Graham B."/>
            <person name="Knapp R.A."/>
            <person name="Langford K.W."/>
            <person name="Kronenberg Z."/>
            <person name="Press M.O."/>
            <person name="Eacker S.M."/>
            <person name="Wilson-Rankin E.E."/>
            <person name="Purcell J."/>
            <person name="Lester P.J."/>
            <person name="Dearden P.K."/>
        </authorList>
    </citation>
    <scope>NUCLEOTIDE SEQUENCE</scope>
    <source>
        <strain evidence="2">Linc-1</strain>
    </source>
</reference>
<evidence type="ECO:0000313" key="2">
    <source>
        <dbReference type="EMBL" id="KAF7418830.1"/>
    </source>
</evidence>
<proteinExistence type="predicted"/>
<feature type="compositionally biased region" description="Acidic residues" evidence="1">
    <location>
        <begin position="14"/>
        <end position="24"/>
    </location>
</feature>
<dbReference type="Proteomes" id="UP000617340">
    <property type="component" value="Unassembled WGS sequence"/>
</dbReference>
<keyword evidence="3" id="KW-1185">Reference proteome</keyword>
<protein>
    <submittedName>
        <fullName evidence="2">Uncharacterized protein</fullName>
    </submittedName>
</protein>
<evidence type="ECO:0000256" key="1">
    <source>
        <dbReference type="SAM" id="MobiDB-lite"/>
    </source>
</evidence>
<feature type="compositionally biased region" description="Basic residues" evidence="1">
    <location>
        <begin position="1"/>
        <end position="11"/>
    </location>
</feature>
<dbReference type="EMBL" id="JACSDZ010000001">
    <property type="protein sequence ID" value="KAF7418830.1"/>
    <property type="molecule type" value="Genomic_DNA"/>
</dbReference>
<comment type="caution">
    <text evidence="2">The sequence shown here is derived from an EMBL/GenBank/DDBJ whole genome shotgun (WGS) entry which is preliminary data.</text>
</comment>
<sequence length="179" mass="19028">MPRRRRERKRRREEEEEEEEEEESGKERRKGRDKERASSYDERRLELRVEHTHSRGYTHEFGYRGRREAAELTKSVLSALTTSFKARGALSASTSTSLPPLLGPSSTAVAAGAGAAGAGAGAAGAGAGASTAAAAAAVATASTLNNARLVRALDQADGFKRFVASKQPLAFVQAVTIAV</sequence>
<accession>A0A834U711</accession>
<gene>
    <name evidence="2" type="ORF">HZH68_001483</name>
</gene>
<dbReference type="AlphaFoldDB" id="A0A834U711"/>
<organism evidence="2 3">
    <name type="scientific">Vespula germanica</name>
    <name type="common">German yellow jacket</name>
    <name type="synonym">Paravespula germanica</name>
    <dbReference type="NCBI Taxonomy" id="30212"/>
    <lineage>
        <taxon>Eukaryota</taxon>
        <taxon>Metazoa</taxon>
        <taxon>Ecdysozoa</taxon>
        <taxon>Arthropoda</taxon>
        <taxon>Hexapoda</taxon>
        <taxon>Insecta</taxon>
        <taxon>Pterygota</taxon>
        <taxon>Neoptera</taxon>
        <taxon>Endopterygota</taxon>
        <taxon>Hymenoptera</taxon>
        <taxon>Apocrita</taxon>
        <taxon>Aculeata</taxon>
        <taxon>Vespoidea</taxon>
        <taxon>Vespidae</taxon>
        <taxon>Vespinae</taxon>
        <taxon>Vespula</taxon>
    </lineage>
</organism>
<feature type="region of interest" description="Disordered" evidence="1">
    <location>
        <begin position="1"/>
        <end position="45"/>
    </location>
</feature>
<evidence type="ECO:0000313" key="3">
    <source>
        <dbReference type="Proteomes" id="UP000617340"/>
    </source>
</evidence>
<name>A0A834U711_VESGE</name>
<feature type="compositionally biased region" description="Basic and acidic residues" evidence="1">
    <location>
        <begin position="30"/>
        <end position="45"/>
    </location>
</feature>